<reference evidence="1 2" key="1">
    <citation type="submission" date="2024-04" db="EMBL/GenBank/DDBJ databases">
        <authorList>
            <person name="Fracassetti M."/>
        </authorList>
    </citation>
    <scope>NUCLEOTIDE SEQUENCE [LARGE SCALE GENOMIC DNA]</scope>
</reference>
<accession>A0AAV2GNS5</accession>
<sequence>MHTSSHCIAVVSLWAINTEVRLLANDLSAVSISASVVLSSALVASSHSLTNQHKKHKLICSICQINENMNSANNKDIG</sequence>
<dbReference type="Proteomes" id="UP001497516">
    <property type="component" value="Chromosome 9"/>
</dbReference>
<dbReference type="EMBL" id="OZ034822">
    <property type="protein sequence ID" value="CAL1411907.1"/>
    <property type="molecule type" value="Genomic_DNA"/>
</dbReference>
<keyword evidence="2" id="KW-1185">Reference proteome</keyword>
<evidence type="ECO:0008006" key="3">
    <source>
        <dbReference type="Google" id="ProtNLM"/>
    </source>
</evidence>
<organism evidence="1 2">
    <name type="scientific">Linum trigynum</name>
    <dbReference type="NCBI Taxonomy" id="586398"/>
    <lineage>
        <taxon>Eukaryota</taxon>
        <taxon>Viridiplantae</taxon>
        <taxon>Streptophyta</taxon>
        <taxon>Embryophyta</taxon>
        <taxon>Tracheophyta</taxon>
        <taxon>Spermatophyta</taxon>
        <taxon>Magnoliopsida</taxon>
        <taxon>eudicotyledons</taxon>
        <taxon>Gunneridae</taxon>
        <taxon>Pentapetalae</taxon>
        <taxon>rosids</taxon>
        <taxon>fabids</taxon>
        <taxon>Malpighiales</taxon>
        <taxon>Linaceae</taxon>
        <taxon>Linum</taxon>
    </lineage>
</organism>
<dbReference type="AlphaFoldDB" id="A0AAV2GNS5"/>
<name>A0AAV2GNS5_9ROSI</name>
<protein>
    <recommendedName>
        <fullName evidence="3">Secreted protein</fullName>
    </recommendedName>
</protein>
<evidence type="ECO:0000313" key="2">
    <source>
        <dbReference type="Proteomes" id="UP001497516"/>
    </source>
</evidence>
<evidence type="ECO:0000313" key="1">
    <source>
        <dbReference type="EMBL" id="CAL1411907.1"/>
    </source>
</evidence>
<proteinExistence type="predicted"/>
<gene>
    <name evidence="1" type="ORF">LTRI10_LOCUS51237</name>
</gene>